<proteinExistence type="predicted"/>
<dbReference type="Proteomes" id="UP000288216">
    <property type="component" value="Unassembled WGS sequence"/>
</dbReference>
<evidence type="ECO:0000313" key="4">
    <source>
        <dbReference type="Proteomes" id="UP000288216"/>
    </source>
</evidence>
<dbReference type="InterPro" id="IPR019471">
    <property type="entry name" value="Interferon_reg_factor-3"/>
</dbReference>
<comment type="caution">
    <text evidence="3">The sequence shown here is derived from an EMBL/GenBank/DDBJ whole genome shotgun (WGS) entry which is preliminary data.</text>
</comment>
<dbReference type="GO" id="GO:0000978">
    <property type="term" value="F:RNA polymerase II cis-regulatory region sequence-specific DNA binding"/>
    <property type="evidence" value="ECO:0007669"/>
    <property type="project" value="TreeGrafter"/>
</dbReference>
<dbReference type="EMBL" id="BFAA01025828">
    <property type="protein sequence ID" value="GCB82067.1"/>
    <property type="molecule type" value="Genomic_DNA"/>
</dbReference>
<dbReference type="OMA" id="HGCKISS"/>
<name>A0A401Q9S2_SCYTO</name>
<organism evidence="3 4">
    <name type="scientific">Scyliorhinus torazame</name>
    <name type="common">Cloudy catshark</name>
    <name type="synonym">Catulus torazame</name>
    <dbReference type="NCBI Taxonomy" id="75743"/>
    <lineage>
        <taxon>Eukaryota</taxon>
        <taxon>Metazoa</taxon>
        <taxon>Chordata</taxon>
        <taxon>Craniata</taxon>
        <taxon>Vertebrata</taxon>
        <taxon>Chondrichthyes</taxon>
        <taxon>Elasmobranchii</taxon>
        <taxon>Galeomorphii</taxon>
        <taxon>Galeoidea</taxon>
        <taxon>Carcharhiniformes</taxon>
        <taxon>Scyliorhinidae</taxon>
        <taxon>Scyliorhinus</taxon>
    </lineage>
</organism>
<dbReference type="AlphaFoldDB" id="A0A401Q9S2"/>
<gene>
    <name evidence="3" type="ORF">scyTo_0023055</name>
</gene>
<keyword evidence="4" id="KW-1185">Reference proteome</keyword>
<evidence type="ECO:0000259" key="2">
    <source>
        <dbReference type="SMART" id="SM01243"/>
    </source>
</evidence>
<dbReference type="InterPro" id="IPR017855">
    <property type="entry name" value="SMAD-like_dom_sf"/>
</dbReference>
<dbReference type="Pfam" id="PF10401">
    <property type="entry name" value="IRF-3"/>
    <property type="match status" value="1"/>
</dbReference>
<sequence length="273" mass="30101">MESDSSCDPSSGSEMSAQEEGPGEITSLDWSLTPSTEVPHNYTINITSSMPPSQPEKGPNSMFISFCYGGVLVSSQVTRHGCKISSSAPPSRTDASFGSQAMEKLRFPPTGTIATPEKRKATEELLTFLERGVMLDSNTNGIFIQRLCQGRVFWTGPCASRPDQPNKLERDKVEKLFDRKKFDEDLELCQAMGVTPPQYQVTLCFGEELTETDSLTEKLITVQIHQVAAKQLVDRELELQATTFILSQLAPENFSDRVTQALREASSSLYGIS</sequence>
<evidence type="ECO:0000313" key="3">
    <source>
        <dbReference type="EMBL" id="GCB82067.1"/>
    </source>
</evidence>
<dbReference type="PANTHER" id="PTHR11949:SF26">
    <property type="entry name" value="INTERFERON REGULATORY FACTOR 9"/>
    <property type="match status" value="1"/>
</dbReference>
<protein>
    <recommendedName>
        <fullName evidence="2">Interferon regulatory factor-3 domain-containing protein</fullName>
    </recommendedName>
</protein>
<feature type="domain" description="Interferon regulatory factor-3" evidence="2">
    <location>
        <begin position="59"/>
        <end position="237"/>
    </location>
</feature>
<dbReference type="PANTHER" id="PTHR11949">
    <property type="entry name" value="INTERFERON REGULATORY FACTOR"/>
    <property type="match status" value="1"/>
</dbReference>
<dbReference type="Gene3D" id="2.60.200.10">
    <property type="match status" value="1"/>
</dbReference>
<feature type="region of interest" description="Disordered" evidence="1">
    <location>
        <begin position="1"/>
        <end position="34"/>
    </location>
</feature>
<dbReference type="InterPro" id="IPR008984">
    <property type="entry name" value="SMAD_FHA_dom_sf"/>
</dbReference>
<feature type="compositionally biased region" description="Low complexity" evidence="1">
    <location>
        <begin position="1"/>
        <end position="16"/>
    </location>
</feature>
<dbReference type="GO" id="GO:0005634">
    <property type="term" value="C:nucleus"/>
    <property type="evidence" value="ECO:0007669"/>
    <property type="project" value="TreeGrafter"/>
</dbReference>
<reference evidence="3 4" key="1">
    <citation type="journal article" date="2018" name="Nat. Ecol. Evol.">
        <title>Shark genomes provide insights into elasmobranch evolution and the origin of vertebrates.</title>
        <authorList>
            <person name="Hara Y"/>
            <person name="Yamaguchi K"/>
            <person name="Onimaru K"/>
            <person name="Kadota M"/>
            <person name="Koyanagi M"/>
            <person name="Keeley SD"/>
            <person name="Tatsumi K"/>
            <person name="Tanaka K"/>
            <person name="Motone F"/>
            <person name="Kageyama Y"/>
            <person name="Nozu R"/>
            <person name="Adachi N"/>
            <person name="Nishimura O"/>
            <person name="Nakagawa R"/>
            <person name="Tanegashima C"/>
            <person name="Kiyatake I"/>
            <person name="Matsumoto R"/>
            <person name="Murakumo K"/>
            <person name="Nishida K"/>
            <person name="Terakita A"/>
            <person name="Kuratani S"/>
            <person name="Sato K"/>
            <person name="Hyodo S Kuraku.S."/>
        </authorList>
    </citation>
    <scope>NUCLEOTIDE SEQUENCE [LARGE SCALE GENOMIC DNA]</scope>
</reference>
<dbReference type="SUPFAM" id="SSF49879">
    <property type="entry name" value="SMAD/FHA domain"/>
    <property type="match status" value="1"/>
</dbReference>
<dbReference type="GO" id="GO:0002376">
    <property type="term" value="P:immune system process"/>
    <property type="evidence" value="ECO:0007669"/>
    <property type="project" value="TreeGrafter"/>
</dbReference>
<dbReference type="OrthoDB" id="5958224at2759"/>
<evidence type="ECO:0000256" key="1">
    <source>
        <dbReference type="SAM" id="MobiDB-lite"/>
    </source>
</evidence>
<dbReference type="GO" id="GO:0000981">
    <property type="term" value="F:DNA-binding transcription factor activity, RNA polymerase II-specific"/>
    <property type="evidence" value="ECO:0007669"/>
    <property type="project" value="TreeGrafter"/>
</dbReference>
<dbReference type="SMART" id="SM01243">
    <property type="entry name" value="IRF-3"/>
    <property type="match status" value="1"/>
</dbReference>
<accession>A0A401Q9S2</accession>